<dbReference type="InterPro" id="IPR002197">
    <property type="entry name" value="HTH_Fis"/>
</dbReference>
<evidence type="ECO:0000256" key="2">
    <source>
        <dbReference type="ARBA" id="ARBA00022490"/>
    </source>
</evidence>
<evidence type="ECO:0000256" key="9">
    <source>
        <dbReference type="ARBA" id="ARBA00023159"/>
    </source>
</evidence>
<organism evidence="14 15">
    <name type="scientific">Desulfomonile tiedjei</name>
    <dbReference type="NCBI Taxonomy" id="2358"/>
    <lineage>
        <taxon>Bacteria</taxon>
        <taxon>Pseudomonadati</taxon>
        <taxon>Thermodesulfobacteriota</taxon>
        <taxon>Desulfomonilia</taxon>
        <taxon>Desulfomonilales</taxon>
        <taxon>Desulfomonilaceae</taxon>
        <taxon>Desulfomonile</taxon>
    </lineage>
</organism>
<dbReference type="InterPro" id="IPR009057">
    <property type="entry name" value="Homeodomain-like_sf"/>
</dbReference>
<dbReference type="SUPFAM" id="SSF52540">
    <property type="entry name" value="P-loop containing nucleoside triphosphate hydrolases"/>
    <property type="match status" value="1"/>
</dbReference>
<evidence type="ECO:0000313" key="14">
    <source>
        <dbReference type="EMBL" id="MBI5249852.1"/>
    </source>
</evidence>
<dbReference type="GO" id="GO:0005524">
    <property type="term" value="F:ATP binding"/>
    <property type="evidence" value="ECO:0007669"/>
    <property type="project" value="UniProtKB-KW"/>
</dbReference>
<dbReference type="GO" id="GO:0043565">
    <property type="term" value="F:sequence-specific DNA binding"/>
    <property type="evidence" value="ECO:0007669"/>
    <property type="project" value="InterPro"/>
</dbReference>
<keyword evidence="6" id="KW-0902">Two-component regulatory system</keyword>
<evidence type="ECO:0000256" key="6">
    <source>
        <dbReference type="ARBA" id="ARBA00023012"/>
    </source>
</evidence>
<evidence type="ECO:0000256" key="11">
    <source>
        <dbReference type="PROSITE-ProRule" id="PRU00169"/>
    </source>
</evidence>
<dbReference type="FunFam" id="3.40.50.300:FF:000006">
    <property type="entry name" value="DNA-binding transcriptional regulator NtrC"/>
    <property type="match status" value="1"/>
</dbReference>
<evidence type="ECO:0000313" key="15">
    <source>
        <dbReference type="Proteomes" id="UP000807825"/>
    </source>
</evidence>
<dbReference type="SMART" id="SM00382">
    <property type="entry name" value="AAA"/>
    <property type="match status" value="1"/>
</dbReference>
<keyword evidence="8" id="KW-0238">DNA-binding</keyword>
<reference evidence="14" key="1">
    <citation type="submission" date="2020-07" db="EMBL/GenBank/DDBJ databases">
        <title>Huge and variable diversity of episymbiotic CPR bacteria and DPANN archaea in groundwater ecosystems.</title>
        <authorList>
            <person name="He C.Y."/>
            <person name="Keren R."/>
            <person name="Whittaker M."/>
            <person name="Farag I.F."/>
            <person name="Doudna J."/>
            <person name="Cate J.H.D."/>
            <person name="Banfield J.F."/>
        </authorList>
    </citation>
    <scope>NUCLEOTIDE SEQUENCE</scope>
    <source>
        <strain evidence="14">NC_groundwater_1664_Pr3_B-0.1um_52_9</strain>
    </source>
</reference>
<dbReference type="GO" id="GO:0006355">
    <property type="term" value="P:regulation of DNA-templated transcription"/>
    <property type="evidence" value="ECO:0007669"/>
    <property type="project" value="InterPro"/>
</dbReference>
<keyword evidence="3 11" id="KW-0597">Phosphoprotein</keyword>
<evidence type="ECO:0000256" key="7">
    <source>
        <dbReference type="ARBA" id="ARBA00023015"/>
    </source>
</evidence>
<dbReference type="Gene3D" id="3.40.50.300">
    <property type="entry name" value="P-loop containing nucleotide triphosphate hydrolases"/>
    <property type="match status" value="1"/>
</dbReference>
<dbReference type="InterPro" id="IPR002078">
    <property type="entry name" value="Sigma_54_int"/>
</dbReference>
<name>A0A9D6Z3R9_9BACT</name>
<dbReference type="FunFam" id="3.40.50.2300:FF:000018">
    <property type="entry name" value="DNA-binding transcriptional regulator NtrC"/>
    <property type="match status" value="1"/>
</dbReference>
<feature type="domain" description="Sigma-54 factor interaction" evidence="12">
    <location>
        <begin position="146"/>
        <end position="375"/>
    </location>
</feature>
<dbReference type="Gene3D" id="1.10.10.60">
    <property type="entry name" value="Homeodomain-like"/>
    <property type="match status" value="1"/>
</dbReference>
<keyword evidence="10" id="KW-0804">Transcription</keyword>
<keyword evidence="2" id="KW-0963">Cytoplasm</keyword>
<dbReference type="InterPro" id="IPR027417">
    <property type="entry name" value="P-loop_NTPase"/>
</dbReference>
<dbReference type="PRINTS" id="PR01590">
    <property type="entry name" value="HTHFIS"/>
</dbReference>
<dbReference type="InterPro" id="IPR001789">
    <property type="entry name" value="Sig_transdc_resp-reg_receiver"/>
</dbReference>
<feature type="domain" description="Response regulatory" evidence="13">
    <location>
        <begin position="7"/>
        <end position="121"/>
    </location>
</feature>
<dbReference type="GO" id="GO:0005737">
    <property type="term" value="C:cytoplasm"/>
    <property type="evidence" value="ECO:0007669"/>
    <property type="project" value="UniProtKB-SubCell"/>
</dbReference>
<dbReference type="InterPro" id="IPR003593">
    <property type="entry name" value="AAA+_ATPase"/>
</dbReference>
<dbReference type="FunFam" id="1.10.8.60:FF:000014">
    <property type="entry name" value="DNA-binding transcriptional regulator NtrC"/>
    <property type="match status" value="1"/>
</dbReference>
<accession>A0A9D6Z3R9</accession>
<dbReference type="Proteomes" id="UP000807825">
    <property type="component" value="Unassembled WGS sequence"/>
</dbReference>
<dbReference type="InterPro" id="IPR025943">
    <property type="entry name" value="Sigma_54_int_dom_ATP-bd_2"/>
</dbReference>
<proteinExistence type="predicted"/>
<gene>
    <name evidence="14" type="ORF">HY912_10180</name>
</gene>
<dbReference type="PROSITE" id="PS50045">
    <property type="entry name" value="SIGMA54_INTERACT_4"/>
    <property type="match status" value="1"/>
</dbReference>
<dbReference type="InterPro" id="IPR011006">
    <property type="entry name" value="CheY-like_superfamily"/>
</dbReference>
<comment type="caution">
    <text evidence="14">The sequence shown here is derived from an EMBL/GenBank/DDBJ whole genome shotgun (WGS) entry which is preliminary data.</text>
</comment>
<dbReference type="CDD" id="cd00009">
    <property type="entry name" value="AAA"/>
    <property type="match status" value="1"/>
</dbReference>
<dbReference type="Pfam" id="PF00158">
    <property type="entry name" value="Sigma54_activat"/>
    <property type="match status" value="1"/>
</dbReference>
<keyword evidence="5" id="KW-0067">ATP-binding</keyword>
<evidence type="ECO:0000259" key="13">
    <source>
        <dbReference type="PROSITE" id="PS50110"/>
    </source>
</evidence>
<dbReference type="Pfam" id="PF00072">
    <property type="entry name" value="Response_reg"/>
    <property type="match status" value="1"/>
</dbReference>
<dbReference type="PROSITE" id="PS00676">
    <property type="entry name" value="SIGMA54_INTERACT_2"/>
    <property type="match status" value="1"/>
</dbReference>
<keyword evidence="7" id="KW-0805">Transcription regulation</keyword>
<keyword evidence="9" id="KW-0010">Activator</keyword>
<dbReference type="PROSITE" id="PS50110">
    <property type="entry name" value="RESPONSE_REGULATORY"/>
    <property type="match status" value="1"/>
</dbReference>
<evidence type="ECO:0000256" key="10">
    <source>
        <dbReference type="ARBA" id="ARBA00023163"/>
    </source>
</evidence>
<dbReference type="PROSITE" id="PS00675">
    <property type="entry name" value="SIGMA54_INTERACT_1"/>
    <property type="match status" value="1"/>
</dbReference>
<evidence type="ECO:0000256" key="3">
    <source>
        <dbReference type="ARBA" id="ARBA00022553"/>
    </source>
</evidence>
<dbReference type="SUPFAM" id="SSF52172">
    <property type="entry name" value="CheY-like"/>
    <property type="match status" value="1"/>
</dbReference>
<comment type="subcellular location">
    <subcellularLocation>
        <location evidence="1">Cytoplasm</location>
    </subcellularLocation>
</comment>
<dbReference type="SUPFAM" id="SSF46689">
    <property type="entry name" value="Homeodomain-like"/>
    <property type="match status" value="1"/>
</dbReference>
<dbReference type="InterPro" id="IPR058031">
    <property type="entry name" value="AAA_lid_NorR"/>
</dbReference>
<dbReference type="Gene3D" id="1.10.8.60">
    <property type="match status" value="1"/>
</dbReference>
<feature type="modified residue" description="4-aspartylphosphate" evidence="11">
    <location>
        <position position="56"/>
    </location>
</feature>
<dbReference type="Pfam" id="PF25601">
    <property type="entry name" value="AAA_lid_14"/>
    <property type="match status" value="1"/>
</dbReference>
<protein>
    <submittedName>
        <fullName evidence="14">Sigma-54-dependent Fis family transcriptional regulator</fullName>
    </submittedName>
</protein>
<evidence type="ECO:0000259" key="12">
    <source>
        <dbReference type="PROSITE" id="PS50045"/>
    </source>
</evidence>
<evidence type="ECO:0000256" key="5">
    <source>
        <dbReference type="ARBA" id="ARBA00022840"/>
    </source>
</evidence>
<sequence length="457" mass="51293">MPDQPHRILIVDDEPNMLHMLSSILKQAGFEPTCAEDARRALELVDDGDFDFILSDVRMPGMDGIQLVENLRSRRIDSIVILMSAYGNVGLALEAIRKGAYDYISKPFKTDEVVLTLRKAAEREKLRREVVRLKRRLLRTEGNPEIVIKSRVMRSVLETLHQIAGFDCSVLITGESGTGKELLAREAHTQSQFSHGPFVPINCGAIPGNLLETELFGHARGAFTGASNAKAGLFEEADGGTLFLDEIGAMDFSLQVKILRAIDTREIRRIGENTGRKVSVRILAATNEDLEPAMERGAFRRDLFYRLNVVHIHIPPLRERREDIVPLVEHFVSLYNRKMGRSVARITREAQDALLGYTWKGNVRELQNVVERAMILTTGDAITLESLPHDIRVSTSRIPGFTEQEETLSLKRASKELEKNFILRALNRTAGNRSQAAALLEISYPSLLQKIKDYGIT</sequence>
<dbReference type="SMART" id="SM00448">
    <property type="entry name" value="REC"/>
    <property type="match status" value="1"/>
</dbReference>
<evidence type="ECO:0000256" key="4">
    <source>
        <dbReference type="ARBA" id="ARBA00022741"/>
    </source>
</evidence>
<evidence type="ECO:0000256" key="8">
    <source>
        <dbReference type="ARBA" id="ARBA00023125"/>
    </source>
</evidence>
<dbReference type="Gene3D" id="3.40.50.2300">
    <property type="match status" value="1"/>
</dbReference>
<dbReference type="Pfam" id="PF02954">
    <property type="entry name" value="HTH_8"/>
    <property type="match status" value="1"/>
</dbReference>
<dbReference type="InterPro" id="IPR025662">
    <property type="entry name" value="Sigma_54_int_dom_ATP-bd_1"/>
</dbReference>
<dbReference type="EMBL" id="JACRDE010000273">
    <property type="protein sequence ID" value="MBI5249852.1"/>
    <property type="molecule type" value="Genomic_DNA"/>
</dbReference>
<dbReference type="AlphaFoldDB" id="A0A9D6Z3R9"/>
<dbReference type="PANTHER" id="PTHR32071">
    <property type="entry name" value="TRANSCRIPTIONAL REGULATORY PROTEIN"/>
    <property type="match status" value="1"/>
</dbReference>
<evidence type="ECO:0000256" key="1">
    <source>
        <dbReference type="ARBA" id="ARBA00004496"/>
    </source>
</evidence>
<dbReference type="GO" id="GO:0000160">
    <property type="term" value="P:phosphorelay signal transduction system"/>
    <property type="evidence" value="ECO:0007669"/>
    <property type="project" value="UniProtKB-KW"/>
</dbReference>
<keyword evidence="4" id="KW-0547">Nucleotide-binding</keyword>
<dbReference type="PANTHER" id="PTHR32071:SF113">
    <property type="entry name" value="ALGINATE BIOSYNTHESIS TRANSCRIPTIONAL REGULATORY PROTEIN ALGB"/>
    <property type="match status" value="1"/>
</dbReference>